<evidence type="ECO:0000313" key="2">
    <source>
        <dbReference type="EMBL" id="PIR96149.1"/>
    </source>
</evidence>
<organism evidence="2 3">
    <name type="scientific">Candidatus Doudnabacteria bacterium CG10_big_fil_rev_8_21_14_0_10_42_18</name>
    <dbReference type="NCBI Taxonomy" id="1974552"/>
    <lineage>
        <taxon>Bacteria</taxon>
        <taxon>Candidatus Doudnaibacteriota</taxon>
    </lineage>
</organism>
<reference evidence="3" key="1">
    <citation type="submission" date="2017-09" db="EMBL/GenBank/DDBJ databases">
        <title>Depth-based differentiation of microbial function through sediment-hosted aquifers and enrichment of novel symbionts in the deep terrestrial subsurface.</title>
        <authorList>
            <person name="Probst A.J."/>
            <person name="Ladd B."/>
            <person name="Jarett J.K."/>
            <person name="Geller-Mcgrath D.E."/>
            <person name="Sieber C.M.K."/>
            <person name="Emerson J.B."/>
            <person name="Anantharaman K."/>
            <person name="Thomas B.C."/>
            <person name="Malmstrom R."/>
            <person name="Stieglmeier M."/>
            <person name="Klingl A."/>
            <person name="Woyke T."/>
            <person name="Ryan C.M."/>
            <person name="Banfield J.F."/>
        </authorList>
    </citation>
    <scope>NUCLEOTIDE SEQUENCE [LARGE SCALE GENOMIC DNA]</scope>
</reference>
<proteinExistence type="predicted"/>
<gene>
    <name evidence="2" type="ORF">COT92_02735</name>
</gene>
<dbReference type="InterPro" id="IPR029063">
    <property type="entry name" value="SAM-dependent_MTases_sf"/>
</dbReference>
<protein>
    <recommendedName>
        <fullName evidence="1">Ribosomal RNA large subunit methyltransferase K/L-like methyltransferase domain-containing protein</fullName>
    </recommendedName>
</protein>
<evidence type="ECO:0000259" key="1">
    <source>
        <dbReference type="Pfam" id="PF01170"/>
    </source>
</evidence>
<dbReference type="SUPFAM" id="SSF53335">
    <property type="entry name" value="S-adenosyl-L-methionine-dependent methyltransferases"/>
    <property type="match status" value="1"/>
</dbReference>
<dbReference type="Gene3D" id="3.40.50.150">
    <property type="entry name" value="Vaccinia Virus protein VP39"/>
    <property type="match status" value="1"/>
</dbReference>
<dbReference type="PANTHER" id="PTHR14911:SF13">
    <property type="entry name" value="TRNA (GUANINE(6)-N2)-METHYLTRANSFERASE THUMP3"/>
    <property type="match status" value="1"/>
</dbReference>
<accession>A0A2H0VCR0</accession>
<comment type="caution">
    <text evidence="2">The sequence shown here is derived from an EMBL/GenBank/DDBJ whole genome shotgun (WGS) entry which is preliminary data.</text>
</comment>
<dbReference type="Proteomes" id="UP000230922">
    <property type="component" value="Unassembled WGS sequence"/>
</dbReference>
<dbReference type="InterPro" id="IPR000241">
    <property type="entry name" value="RlmKL-like_Mtase"/>
</dbReference>
<evidence type="ECO:0000313" key="3">
    <source>
        <dbReference type="Proteomes" id="UP000230922"/>
    </source>
</evidence>
<name>A0A2H0VCR0_9BACT</name>
<dbReference type="Pfam" id="PF01170">
    <property type="entry name" value="UPF0020"/>
    <property type="match status" value="1"/>
</dbReference>
<dbReference type="GO" id="GO:0016423">
    <property type="term" value="F:tRNA (guanine) methyltransferase activity"/>
    <property type="evidence" value="ECO:0007669"/>
    <property type="project" value="TreeGrafter"/>
</dbReference>
<sequence>MIYAFILGRVHTLSLAELFAVLEKPDSSLGLDGGPIKVLDASWEVLVIETTKQINTENLQTRLGGIVKILRIIDVIPKREKDSVNFAVKHYFKPGTLKNEFFKEYKGKKQFGVSIYLLDETIKAFGEPKRIGMMIKNTLTEGGSSVRVALPEFNSLSLASVVVTKNLLLEKGAEICLIAGKEKVYTAKTLTVQDFEDYGRRDYQRPTRDVDNMGMLPPKVAQIMLNLSQLPKNSQILDPFCGLGTILQEGMLLGYKMLGSDISKTAIHGSEQNLEWFRNRYKISRGKYHVEISDARKVSGLLNDREIAGVVTEGSLGPLYSTFPKETEIHKNFQNLEKLYKESFSDFSKFLQEKAKIIICLPAYKKSRDNYLLFPTLDWAKELGYTLLDLIPKKVAKQMKFLKLTERGGAIYDRKDQVVAREIVILQKI</sequence>
<dbReference type="EMBL" id="PFAK01000045">
    <property type="protein sequence ID" value="PIR96149.1"/>
    <property type="molecule type" value="Genomic_DNA"/>
</dbReference>
<dbReference type="PANTHER" id="PTHR14911">
    <property type="entry name" value="THUMP DOMAIN-CONTAINING"/>
    <property type="match status" value="1"/>
</dbReference>
<dbReference type="AlphaFoldDB" id="A0A2H0VCR0"/>
<feature type="domain" description="Ribosomal RNA large subunit methyltransferase K/L-like methyltransferase" evidence="1">
    <location>
        <begin position="206"/>
        <end position="262"/>
    </location>
</feature>
<dbReference type="GO" id="GO:0030488">
    <property type="term" value="P:tRNA methylation"/>
    <property type="evidence" value="ECO:0007669"/>
    <property type="project" value="TreeGrafter"/>
</dbReference>